<protein>
    <submittedName>
        <fullName evidence="1">Uncharacterized protein</fullName>
    </submittedName>
</protein>
<reference evidence="1" key="1">
    <citation type="submission" date="2023-10" db="EMBL/GenBank/DDBJ databases">
        <authorList>
            <person name="Leclercq S."/>
        </authorList>
    </citation>
    <scope>NUCLEOTIDE SEQUENCE</scope>
    <source>
        <strain evidence="1">S84</strain>
        <plasmid evidence="1">pS84-4</plasmid>
    </source>
</reference>
<organism evidence="1 2">
    <name type="scientific">Escherichia coli</name>
    <dbReference type="NCBI Taxonomy" id="562"/>
    <lineage>
        <taxon>Bacteria</taxon>
        <taxon>Pseudomonadati</taxon>
        <taxon>Pseudomonadota</taxon>
        <taxon>Gammaproteobacteria</taxon>
        <taxon>Enterobacterales</taxon>
        <taxon>Enterobacteriaceae</taxon>
        <taxon>Escherichia</taxon>
    </lineage>
</organism>
<name>A0AAV1IS76_ECOLX</name>
<accession>A0AAV1IS76</accession>
<sequence>CYDSLRVMRPTRPLYFMLNLAGSGHDFRGVCFSVAYTTPNGKSCRTFPKTRSIYHNSRCTYPLKRSQTLPDAKNAKRQGNTRLNQKNASESFLARCITMHESDARSVSCVLNTERLKTKSFLPPDGRFCTEILDPISHMEFLWHFNKKSASESA</sequence>
<dbReference type="Proteomes" id="UP001295884">
    <property type="component" value="Plasmid pS84-4"/>
</dbReference>
<evidence type="ECO:0000313" key="2">
    <source>
        <dbReference type="Proteomes" id="UP001295884"/>
    </source>
</evidence>
<evidence type="ECO:0000313" key="1">
    <source>
        <dbReference type="EMBL" id="CAK1262247.1"/>
    </source>
</evidence>
<dbReference type="EMBL" id="OY757130">
    <property type="protein sequence ID" value="CAK1262247.1"/>
    <property type="molecule type" value="Genomic_DNA"/>
</dbReference>
<keyword evidence="1" id="KW-0614">Plasmid</keyword>
<proteinExistence type="predicted"/>
<feature type="non-terminal residue" evidence="1">
    <location>
        <position position="1"/>
    </location>
</feature>
<geneLocation type="plasmid" evidence="1 2">
    <name>pS84-4</name>
</geneLocation>
<gene>
    <name evidence="1" type="ORF">FGAS84_51710</name>
</gene>
<dbReference type="AlphaFoldDB" id="A0AAV1IS76"/>